<protein>
    <recommendedName>
        <fullName evidence="4">Lipoprotein</fullName>
    </recommendedName>
</protein>
<dbReference type="PROSITE" id="PS51257">
    <property type="entry name" value="PROKAR_LIPOPROTEIN"/>
    <property type="match status" value="1"/>
</dbReference>
<keyword evidence="1" id="KW-1133">Transmembrane helix</keyword>
<keyword evidence="1" id="KW-0812">Transmembrane</keyword>
<sequence>MTIVQRPPISKTQIIAFGLIVLVSLLMGCQQQERELTEEQKALRMEGKRGTSMISKVKGKTEVSLYLTGLLPVATLFFFTLCTLRSF</sequence>
<comment type="caution">
    <text evidence="2">The sequence shown here is derived from an EMBL/GenBank/DDBJ whole genome shotgun (WGS) entry which is preliminary data.</text>
</comment>
<reference evidence="2" key="1">
    <citation type="submission" date="2006-05" db="EMBL/GenBank/DDBJ databases">
        <title>Annotation of the draft genome assembly of Desulfuromonas acetoxidans DSM 684.</title>
        <authorList>
            <consortium name="US DOE Joint Genome Institute (JGI-ORNL)"/>
            <person name="Larimer F."/>
            <person name="Land M."/>
            <person name="Hauser L."/>
        </authorList>
    </citation>
    <scope>NUCLEOTIDE SEQUENCE [LARGE SCALE GENOMIC DNA]</scope>
    <source>
        <strain evidence="2">DSM 684</strain>
    </source>
</reference>
<feature type="transmembrane region" description="Helical" evidence="1">
    <location>
        <begin position="63"/>
        <end position="84"/>
    </location>
</feature>
<evidence type="ECO:0000313" key="2">
    <source>
        <dbReference type="EMBL" id="EAT15758.1"/>
    </source>
</evidence>
<gene>
    <name evidence="2" type="ORF">Dace_2458</name>
</gene>
<name>Q1JZY4_DESA6</name>
<dbReference type="EMBL" id="AAEW02000008">
    <property type="protein sequence ID" value="EAT15758.1"/>
    <property type="molecule type" value="Genomic_DNA"/>
</dbReference>
<accession>Q1JZY4</accession>
<evidence type="ECO:0008006" key="4">
    <source>
        <dbReference type="Google" id="ProtNLM"/>
    </source>
</evidence>
<evidence type="ECO:0000256" key="1">
    <source>
        <dbReference type="SAM" id="Phobius"/>
    </source>
</evidence>
<organism evidence="2 3">
    <name type="scientific">Desulfuromonas acetoxidans (strain DSM 684 / 11070)</name>
    <dbReference type="NCBI Taxonomy" id="281689"/>
    <lineage>
        <taxon>Bacteria</taxon>
        <taxon>Pseudomonadati</taxon>
        <taxon>Thermodesulfobacteriota</taxon>
        <taxon>Desulfuromonadia</taxon>
        <taxon>Desulfuromonadales</taxon>
        <taxon>Desulfuromonadaceae</taxon>
        <taxon>Desulfuromonas</taxon>
    </lineage>
</organism>
<reference evidence="2" key="2">
    <citation type="submission" date="2006-05" db="EMBL/GenBank/DDBJ databases">
        <title>Sequencing of the draft genome and assembly of Desulfuromonas acetoxidans DSM 684.</title>
        <authorList>
            <consortium name="US DOE Joint Genome Institute (JGI-PGF)"/>
            <person name="Copeland A."/>
            <person name="Lucas S."/>
            <person name="Lapidus A."/>
            <person name="Barry K."/>
            <person name="Detter J.C."/>
            <person name="Glavina del Rio T."/>
            <person name="Hammon N."/>
            <person name="Israni S."/>
            <person name="Dalin E."/>
            <person name="Tice H."/>
            <person name="Bruce D."/>
            <person name="Pitluck S."/>
            <person name="Richardson P."/>
        </authorList>
    </citation>
    <scope>NUCLEOTIDE SEQUENCE [LARGE SCALE GENOMIC DNA]</scope>
    <source>
        <strain evidence="2">DSM 684</strain>
    </source>
</reference>
<keyword evidence="1" id="KW-0472">Membrane</keyword>
<proteinExistence type="predicted"/>
<keyword evidence="3" id="KW-1185">Reference proteome</keyword>
<evidence type="ECO:0000313" key="3">
    <source>
        <dbReference type="Proteomes" id="UP000005695"/>
    </source>
</evidence>
<dbReference type="AlphaFoldDB" id="Q1JZY4"/>
<dbReference type="Proteomes" id="UP000005695">
    <property type="component" value="Unassembled WGS sequence"/>
</dbReference>